<reference evidence="1" key="1">
    <citation type="submission" date="2020-09" db="EMBL/GenBank/DDBJ databases">
        <title>Genome-Enabled Discovery of Anthraquinone Biosynthesis in Senna tora.</title>
        <authorList>
            <person name="Kang S.-H."/>
            <person name="Pandey R.P."/>
            <person name="Lee C.-M."/>
            <person name="Sim J.-S."/>
            <person name="Jeong J.-T."/>
            <person name="Choi B.-S."/>
            <person name="Jung M."/>
            <person name="Ginzburg D."/>
            <person name="Zhao K."/>
            <person name="Won S.Y."/>
            <person name="Oh T.-J."/>
            <person name="Yu Y."/>
            <person name="Kim N.-H."/>
            <person name="Lee O.R."/>
            <person name="Lee T.-H."/>
            <person name="Bashyal P."/>
            <person name="Kim T.-S."/>
            <person name="Lee W.-H."/>
            <person name="Kawkins C."/>
            <person name="Kim C.-K."/>
            <person name="Kim J.S."/>
            <person name="Ahn B.O."/>
            <person name="Rhee S.Y."/>
            <person name="Sohng J.K."/>
        </authorList>
    </citation>
    <scope>NUCLEOTIDE SEQUENCE</scope>
    <source>
        <tissue evidence="1">Leaf</tissue>
    </source>
</reference>
<dbReference type="EMBL" id="JAAIUW010000002">
    <property type="protein sequence ID" value="KAF7841451.1"/>
    <property type="molecule type" value="Genomic_DNA"/>
</dbReference>
<dbReference type="Proteomes" id="UP000634136">
    <property type="component" value="Unassembled WGS sequence"/>
</dbReference>
<gene>
    <name evidence="1" type="ORF">G2W53_003749</name>
</gene>
<keyword evidence="2" id="KW-1185">Reference proteome</keyword>
<evidence type="ECO:0000313" key="2">
    <source>
        <dbReference type="Proteomes" id="UP000634136"/>
    </source>
</evidence>
<evidence type="ECO:0000313" key="1">
    <source>
        <dbReference type="EMBL" id="KAF7841451.1"/>
    </source>
</evidence>
<sequence>MRVAEDIRLKKKVIEDENGGLKLRIGSCVCDIKGYQSKVGINDSKLGAIGM</sequence>
<name>A0A835CG14_9FABA</name>
<proteinExistence type="predicted"/>
<accession>A0A835CG14</accession>
<dbReference type="AlphaFoldDB" id="A0A835CG14"/>
<comment type="caution">
    <text evidence="1">The sequence shown here is derived from an EMBL/GenBank/DDBJ whole genome shotgun (WGS) entry which is preliminary data.</text>
</comment>
<protein>
    <submittedName>
        <fullName evidence="1">Uncharacterized protein</fullName>
    </submittedName>
</protein>
<organism evidence="1 2">
    <name type="scientific">Senna tora</name>
    <dbReference type="NCBI Taxonomy" id="362788"/>
    <lineage>
        <taxon>Eukaryota</taxon>
        <taxon>Viridiplantae</taxon>
        <taxon>Streptophyta</taxon>
        <taxon>Embryophyta</taxon>
        <taxon>Tracheophyta</taxon>
        <taxon>Spermatophyta</taxon>
        <taxon>Magnoliopsida</taxon>
        <taxon>eudicotyledons</taxon>
        <taxon>Gunneridae</taxon>
        <taxon>Pentapetalae</taxon>
        <taxon>rosids</taxon>
        <taxon>fabids</taxon>
        <taxon>Fabales</taxon>
        <taxon>Fabaceae</taxon>
        <taxon>Caesalpinioideae</taxon>
        <taxon>Cassia clade</taxon>
        <taxon>Senna</taxon>
    </lineage>
</organism>